<proteinExistence type="predicted"/>
<accession>A0A0D3KXC8</accession>
<dbReference type="PANTHER" id="PTHR10161:SF14">
    <property type="entry name" value="TARTRATE-RESISTANT ACID PHOSPHATASE TYPE 5"/>
    <property type="match status" value="1"/>
</dbReference>
<keyword evidence="1" id="KW-0732">Signal</keyword>
<keyword evidence="4" id="KW-1133">Transmembrane helix</keyword>
<dbReference type="Gene3D" id="3.60.21.10">
    <property type="match status" value="1"/>
</dbReference>
<reference evidence="6" key="1">
    <citation type="journal article" date="2013" name="Nature">
        <title>Pan genome of the phytoplankton Emiliania underpins its global distribution.</title>
        <authorList>
            <person name="Read B.A."/>
            <person name="Kegel J."/>
            <person name="Klute M.J."/>
            <person name="Kuo A."/>
            <person name="Lefebvre S.C."/>
            <person name="Maumus F."/>
            <person name="Mayer C."/>
            <person name="Miller J."/>
            <person name="Monier A."/>
            <person name="Salamov A."/>
            <person name="Young J."/>
            <person name="Aguilar M."/>
            <person name="Claverie J.M."/>
            <person name="Frickenhaus S."/>
            <person name="Gonzalez K."/>
            <person name="Herman E.K."/>
            <person name="Lin Y.C."/>
            <person name="Napier J."/>
            <person name="Ogata H."/>
            <person name="Sarno A.F."/>
            <person name="Shmutz J."/>
            <person name="Schroeder D."/>
            <person name="de Vargas C."/>
            <person name="Verret F."/>
            <person name="von Dassow P."/>
            <person name="Valentin K."/>
            <person name="Van de Peer Y."/>
            <person name="Wheeler G."/>
            <person name="Dacks J.B."/>
            <person name="Delwiche C.F."/>
            <person name="Dyhrman S.T."/>
            <person name="Glockner G."/>
            <person name="John U."/>
            <person name="Richards T."/>
            <person name="Worden A.Z."/>
            <person name="Zhang X."/>
            <person name="Grigoriev I.V."/>
            <person name="Allen A.E."/>
            <person name="Bidle K."/>
            <person name="Borodovsky M."/>
            <person name="Bowler C."/>
            <person name="Brownlee C."/>
            <person name="Cock J.M."/>
            <person name="Elias M."/>
            <person name="Gladyshev V.N."/>
            <person name="Groth M."/>
            <person name="Guda C."/>
            <person name="Hadaegh A."/>
            <person name="Iglesias-Rodriguez M.D."/>
            <person name="Jenkins J."/>
            <person name="Jones B.M."/>
            <person name="Lawson T."/>
            <person name="Leese F."/>
            <person name="Lindquist E."/>
            <person name="Lobanov A."/>
            <person name="Lomsadze A."/>
            <person name="Malik S.B."/>
            <person name="Marsh M.E."/>
            <person name="Mackinder L."/>
            <person name="Mock T."/>
            <person name="Mueller-Roeber B."/>
            <person name="Pagarete A."/>
            <person name="Parker M."/>
            <person name="Probert I."/>
            <person name="Quesneville H."/>
            <person name="Raines C."/>
            <person name="Rensing S.A."/>
            <person name="Riano-Pachon D.M."/>
            <person name="Richier S."/>
            <person name="Rokitta S."/>
            <person name="Shiraiwa Y."/>
            <person name="Soanes D.M."/>
            <person name="van der Giezen M."/>
            <person name="Wahlund T.M."/>
            <person name="Williams B."/>
            <person name="Wilson W."/>
            <person name="Wolfe G."/>
            <person name="Wurch L.L."/>
        </authorList>
    </citation>
    <scope>NUCLEOTIDE SEQUENCE</scope>
</reference>
<dbReference type="AlphaFoldDB" id="A0A0D3KXC8"/>
<feature type="region of interest" description="Disordered" evidence="3">
    <location>
        <begin position="34"/>
        <end position="71"/>
    </location>
</feature>
<dbReference type="Proteomes" id="UP000013827">
    <property type="component" value="Unassembled WGS sequence"/>
</dbReference>
<keyword evidence="2" id="KW-0378">Hydrolase</keyword>
<reference evidence="5" key="2">
    <citation type="submission" date="2024-10" db="UniProtKB">
        <authorList>
            <consortium name="EnsemblProtists"/>
        </authorList>
    </citation>
    <scope>IDENTIFICATION</scope>
</reference>
<dbReference type="PaxDb" id="2903-EOD40413"/>
<evidence type="ECO:0000256" key="3">
    <source>
        <dbReference type="SAM" id="MobiDB-lite"/>
    </source>
</evidence>
<feature type="transmembrane region" description="Helical" evidence="4">
    <location>
        <begin position="6"/>
        <end position="24"/>
    </location>
</feature>
<dbReference type="RefSeq" id="XP_005792842.1">
    <property type="nucleotide sequence ID" value="XM_005792785.1"/>
</dbReference>
<dbReference type="InterPro" id="IPR051558">
    <property type="entry name" value="Metallophosphoesterase_PAP"/>
</dbReference>
<evidence type="ECO:0000256" key="4">
    <source>
        <dbReference type="SAM" id="Phobius"/>
    </source>
</evidence>
<dbReference type="KEGG" id="ehx:EMIHUDRAFT_222903"/>
<evidence type="ECO:0000313" key="5">
    <source>
        <dbReference type="EnsemblProtists" id="EOD40413"/>
    </source>
</evidence>
<evidence type="ECO:0000256" key="2">
    <source>
        <dbReference type="ARBA" id="ARBA00022801"/>
    </source>
</evidence>
<dbReference type="GeneID" id="17285684"/>
<sequence>MLFGPLGTGAVGVVLLAAALHLYTRVSAELQRRRGGGGAPQRLPSVAEEEGEASVAKSAPLESESAADPSADLEPRCGVLLTAALGGAGALYLLALAGVTSATAGGTLVHYSLTAFFVVGDWGFDPGMHVWRGAEAVKQRCQGLIAEHMRREAEERGDVAFVVNVGDSFYPSGVSSVDDPQWETRWAQQYAQLPRPRRGANAGEVVPWYSVYGSHSLSQRDLATDEVVIALDFNAADASKLCTWVACAKERCDSWDEQFDAARGCTQAGCAANLRQREAAAAALLRARVDAAASEGRSHLLAFSHYPVDYLRGRWSAAGDALHGRSGTAARQKRETLGMLRDRRVALAYFAGHRHGTENNTGPFSEPAQAFTLGGGGGWSCDGDQGYLVGEVLSDGSWDNLRLVRMERSECCGPPRSKAAWDAGCLAHSDCDQARMNWDFNSCCAAVVYLRSCASGYYSAFYVSLTNQNHEQRPEYASYC</sequence>
<dbReference type="EnsemblProtists" id="EOD40413">
    <property type="protein sequence ID" value="EOD40413"/>
    <property type="gene ID" value="EMIHUDRAFT_222903"/>
</dbReference>
<evidence type="ECO:0000313" key="6">
    <source>
        <dbReference type="Proteomes" id="UP000013827"/>
    </source>
</evidence>
<name>A0A0D3KXC8_EMIH1</name>
<protein>
    <recommendedName>
        <fullName evidence="7">Calcineurin-like phosphoesterase domain-containing protein</fullName>
    </recommendedName>
</protein>
<dbReference type="SUPFAM" id="SSF56300">
    <property type="entry name" value="Metallo-dependent phosphatases"/>
    <property type="match status" value="1"/>
</dbReference>
<dbReference type="InterPro" id="IPR029052">
    <property type="entry name" value="Metallo-depent_PP-like"/>
</dbReference>
<dbReference type="PANTHER" id="PTHR10161">
    <property type="entry name" value="TARTRATE-RESISTANT ACID PHOSPHATASE TYPE 5"/>
    <property type="match status" value="1"/>
</dbReference>
<evidence type="ECO:0000256" key="1">
    <source>
        <dbReference type="ARBA" id="ARBA00022729"/>
    </source>
</evidence>
<organism evidence="5 6">
    <name type="scientific">Emiliania huxleyi (strain CCMP1516)</name>
    <dbReference type="NCBI Taxonomy" id="280463"/>
    <lineage>
        <taxon>Eukaryota</taxon>
        <taxon>Haptista</taxon>
        <taxon>Haptophyta</taxon>
        <taxon>Prymnesiophyceae</taxon>
        <taxon>Isochrysidales</taxon>
        <taxon>Noelaerhabdaceae</taxon>
        <taxon>Emiliania</taxon>
    </lineage>
</organism>
<keyword evidence="4" id="KW-0472">Membrane</keyword>
<feature type="transmembrane region" description="Helical" evidence="4">
    <location>
        <begin position="79"/>
        <end position="99"/>
    </location>
</feature>
<dbReference type="HOGENOM" id="CLU_569166_0_0_1"/>
<dbReference type="GO" id="GO:0016787">
    <property type="term" value="F:hydrolase activity"/>
    <property type="evidence" value="ECO:0007669"/>
    <property type="project" value="UniProtKB-KW"/>
</dbReference>
<keyword evidence="6" id="KW-1185">Reference proteome</keyword>
<evidence type="ECO:0008006" key="7">
    <source>
        <dbReference type="Google" id="ProtNLM"/>
    </source>
</evidence>
<keyword evidence="4" id="KW-0812">Transmembrane</keyword>